<dbReference type="Proteomes" id="UP000199440">
    <property type="component" value="Unassembled WGS sequence"/>
</dbReference>
<keyword evidence="2" id="KW-1185">Reference proteome</keyword>
<reference evidence="1 2" key="1">
    <citation type="submission" date="2016-10" db="EMBL/GenBank/DDBJ databases">
        <authorList>
            <person name="de Groot N.N."/>
        </authorList>
    </citation>
    <scope>NUCLEOTIDE SEQUENCE [LARGE SCALE GENOMIC DNA]</scope>
    <source>
        <strain evidence="1 2">DSM 19886</strain>
    </source>
</reference>
<proteinExistence type="predicted"/>
<protein>
    <submittedName>
        <fullName evidence="1">Uncharacterized protein</fullName>
    </submittedName>
</protein>
<dbReference type="STRING" id="192904.SAMN04488514_11256"/>
<dbReference type="AlphaFoldDB" id="A0A1G9V0J2"/>
<evidence type="ECO:0000313" key="1">
    <source>
        <dbReference type="EMBL" id="SDM65590.1"/>
    </source>
</evidence>
<gene>
    <name evidence="1" type="ORF">SAMN04488514_11256</name>
</gene>
<evidence type="ECO:0000313" key="2">
    <source>
        <dbReference type="Proteomes" id="UP000199440"/>
    </source>
</evidence>
<name>A0A1G9V0J2_9FLAO</name>
<sequence>MHTIVFHNRDTKAIRSLLKEIGEARYNSALMDEGITQPPITMNGFFLEFDTKTNNLSLFHRYPSHVTLFIMSVLGYWSVPNENWIMVRKENK</sequence>
<accession>A0A1G9V0J2</accession>
<dbReference type="RefSeq" id="WP_089893350.1">
    <property type="nucleotide sequence ID" value="NZ_FNGV01000012.1"/>
</dbReference>
<dbReference type="EMBL" id="FNGV01000012">
    <property type="protein sequence ID" value="SDM65590.1"/>
    <property type="molecule type" value="Genomic_DNA"/>
</dbReference>
<organism evidence="1 2">
    <name type="scientific">Kriegella aquimaris</name>
    <dbReference type="NCBI Taxonomy" id="192904"/>
    <lineage>
        <taxon>Bacteria</taxon>
        <taxon>Pseudomonadati</taxon>
        <taxon>Bacteroidota</taxon>
        <taxon>Flavobacteriia</taxon>
        <taxon>Flavobacteriales</taxon>
        <taxon>Flavobacteriaceae</taxon>
        <taxon>Kriegella</taxon>
    </lineage>
</organism>